<proteinExistence type="predicted"/>
<dbReference type="AlphaFoldDB" id="A0A2Z4UDE9"/>
<keyword evidence="2" id="KW-1185">Reference proteome</keyword>
<gene>
    <name evidence="1" type="ORF">DQQ01_14410</name>
</gene>
<dbReference type="EMBL" id="CP030280">
    <property type="protein sequence ID" value="AWY99113.1"/>
    <property type="molecule type" value="Genomic_DNA"/>
</dbReference>
<evidence type="ECO:0000313" key="2">
    <source>
        <dbReference type="Proteomes" id="UP000250003"/>
    </source>
</evidence>
<sequence length="103" mass="12229">MEDIISKLAEIEAAASHIMDDVTEQKKQLALEYEESIQKFDDTIDKEVQKKSENIRQKLEIQMKDELAKQRSETEAVLNQMETYYEEHHTQLAQQIYDKILRK</sequence>
<dbReference type="RefSeq" id="WP_111920558.1">
    <property type="nucleotide sequence ID" value="NZ_CAUWHR010000011.1"/>
</dbReference>
<evidence type="ECO:0000313" key="1">
    <source>
        <dbReference type="EMBL" id="AWY99113.1"/>
    </source>
</evidence>
<protein>
    <recommendedName>
        <fullName evidence="3">ATPase</fullName>
    </recommendedName>
</protein>
<accession>A0A2Z4UDE9</accession>
<dbReference type="SUPFAM" id="SSF58113">
    <property type="entry name" value="Apolipoprotein A-I"/>
    <property type="match status" value="1"/>
</dbReference>
<organism evidence="1 2">
    <name type="scientific">Blautia argi</name>
    <dbReference type="NCBI Taxonomy" id="1912897"/>
    <lineage>
        <taxon>Bacteria</taxon>
        <taxon>Bacillati</taxon>
        <taxon>Bacillota</taxon>
        <taxon>Clostridia</taxon>
        <taxon>Lachnospirales</taxon>
        <taxon>Lachnospiraceae</taxon>
        <taxon>Blautia</taxon>
    </lineage>
</organism>
<dbReference type="KEGG" id="blau:DQQ01_14410"/>
<dbReference type="OrthoDB" id="1910836at2"/>
<reference evidence="2" key="1">
    <citation type="submission" date="2018-06" db="EMBL/GenBank/DDBJ databases">
        <title>Description of Blautia argi sp. nov., a new anaerobic isolated from dog feces.</title>
        <authorList>
            <person name="Chang Y.-H."/>
            <person name="Paek J."/>
            <person name="Shin Y."/>
        </authorList>
    </citation>
    <scope>NUCLEOTIDE SEQUENCE [LARGE SCALE GENOMIC DNA]</scope>
    <source>
        <strain evidence="2">KCTC 15426</strain>
    </source>
</reference>
<evidence type="ECO:0008006" key="3">
    <source>
        <dbReference type="Google" id="ProtNLM"/>
    </source>
</evidence>
<name>A0A2Z4UDE9_9FIRM</name>
<dbReference type="Proteomes" id="UP000250003">
    <property type="component" value="Chromosome"/>
</dbReference>